<name>A0A7W9TWY5_9BURK</name>
<proteinExistence type="predicted"/>
<evidence type="ECO:0000259" key="4">
    <source>
        <dbReference type="Pfam" id="PF02668"/>
    </source>
</evidence>
<dbReference type="SUPFAM" id="SSF51197">
    <property type="entry name" value="Clavaminate synthase-like"/>
    <property type="match status" value="1"/>
</dbReference>
<evidence type="ECO:0000313" key="6">
    <source>
        <dbReference type="Proteomes" id="UP000571554"/>
    </source>
</evidence>
<keyword evidence="6" id="KW-1185">Reference proteome</keyword>
<sequence length="328" mass="37345">MSTDIREAAAEIQLAETVFQKGGTRLPVMHAPADASDILDRGWHATIAKHLARDGGVLLRGFADMSIDRFHEFAKSFGSPLLSYEFGSTPRSEVHKGVYSSTEYPAHQWIPQHNEQAYTTNWPMMIWFYCDVQPGDRGETPVADSRVVYRGIDPALRERFASRKLMYVRNYGGGLDLTWQKVFNTEDTAVAEAYCRKHQIEWEWKEDGNLRTRQICQAVARHPRTGEDVWFNQAHLFHVSALEETTREALLDIVDEEDLPRNVYYGDGSPIADEELDSVRAVYDAHRLDFAWQRGDVMMLDNMLMTHGRAPFSGPRRIVVAMAQAHGA</sequence>
<evidence type="ECO:0000256" key="3">
    <source>
        <dbReference type="ARBA" id="ARBA00023194"/>
    </source>
</evidence>
<reference evidence="5 6" key="1">
    <citation type="submission" date="2020-08" db="EMBL/GenBank/DDBJ databases">
        <title>Above-ground endophytic microbial communities from plants in different locations in the United States.</title>
        <authorList>
            <person name="Frank C."/>
        </authorList>
    </citation>
    <scope>NUCLEOTIDE SEQUENCE [LARGE SCALE GENOMIC DNA]</scope>
    <source>
        <strain evidence="5 6">WP4_2_2</strain>
    </source>
</reference>
<evidence type="ECO:0000256" key="1">
    <source>
        <dbReference type="ARBA" id="ARBA00001954"/>
    </source>
</evidence>
<dbReference type="Gene3D" id="3.60.130.10">
    <property type="entry name" value="Clavaminate synthase-like"/>
    <property type="match status" value="1"/>
</dbReference>
<dbReference type="AlphaFoldDB" id="A0A7W9TWY5"/>
<comment type="caution">
    <text evidence="5">The sequence shown here is derived from an EMBL/GenBank/DDBJ whole genome shotgun (WGS) entry which is preliminary data.</text>
</comment>
<dbReference type="InterPro" id="IPR042098">
    <property type="entry name" value="TauD-like_sf"/>
</dbReference>
<dbReference type="GO" id="GO:0017000">
    <property type="term" value="P:antibiotic biosynthetic process"/>
    <property type="evidence" value="ECO:0007669"/>
    <property type="project" value="UniProtKB-KW"/>
</dbReference>
<comment type="cofactor">
    <cofactor evidence="1">
        <name>Fe(2+)</name>
        <dbReference type="ChEBI" id="CHEBI:29033"/>
    </cofactor>
</comment>
<accession>A0A7W9TWY5</accession>
<dbReference type="RefSeq" id="WP_183723568.1">
    <property type="nucleotide sequence ID" value="NZ_JACHBW010000004.1"/>
</dbReference>
<gene>
    <name evidence="5" type="ORF">F4827_001748</name>
</gene>
<protein>
    <submittedName>
        <fullName evidence="5">Alpha-ketoglutarate-dependent taurine dioxygenase</fullName>
    </submittedName>
</protein>
<dbReference type="EMBL" id="JACHBW010000004">
    <property type="protein sequence ID" value="MBB6101900.1"/>
    <property type="molecule type" value="Genomic_DNA"/>
</dbReference>
<dbReference type="InterPro" id="IPR050411">
    <property type="entry name" value="AlphaKG_dependent_hydroxylases"/>
</dbReference>
<keyword evidence="2" id="KW-0560">Oxidoreductase</keyword>
<evidence type="ECO:0000313" key="5">
    <source>
        <dbReference type="EMBL" id="MBB6101900.1"/>
    </source>
</evidence>
<dbReference type="PANTHER" id="PTHR10696:SF56">
    <property type="entry name" value="TAUD_TFDA-LIKE DOMAIN-CONTAINING PROTEIN"/>
    <property type="match status" value="1"/>
</dbReference>
<evidence type="ECO:0000256" key="2">
    <source>
        <dbReference type="ARBA" id="ARBA00023002"/>
    </source>
</evidence>
<dbReference type="Pfam" id="PF02668">
    <property type="entry name" value="TauD"/>
    <property type="match status" value="1"/>
</dbReference>
<keyword evidence="5" id="KW-0223">Dioxygenase</keyword>
<dbReference type="Proteomes" id="UP000571554">
    <property type="component" value="Unassembled WGS sequence"/>
</dbReference>
<organism evidence="5 6">
    <name type="scientific">Paraburkholderia bannensis</name>
    <dbReference type="NCBI Taxonomy" id="765414"/>
    <lineage>
        <taxon>Bacteria</taxon>
        <taxon>Pseudomonadati</taxon>
        <taxon>Pseudomonadota</taxon>
        <taxon>Betaproteobacteria</taxon>
        <taxon>Burkholderiales</taxon>
        <taxon>Burkholderiaceae</taxon>
        <taxon>Paraburkholderia</taxon>
    </lineage>
</organism>
<dbReference type="GO" id="GO:0016706">
    <property type="term" value="F:2-oxoglutarate-dependent dioxygenase activity"/>
    <property type="evidence" value="ECO:0007669"/>
    <property type="project" value="UniProtKB-ARBA"/>
</dbReference>
<keyword evidence="3" id="KW-0045">Antibiotic biosynthesis</keyword>
<dbReference type="PANTHER" id="PTHR10696">
    <property type="entry name" value="GAMMA-BUTYROBETAINE HYDROXYLASE-RELATED"/>
    <property type="match status" value="1"/>
</dbReference>
<feature type="domain" description="TauD/TfdA-like" evidence="4">
    <location>
        <begin position="40"/>
        <end position="321"/>
    </location>
</feature>
<dbReference type="InterPro" id="IPR003819">
    <property type="entry name" value="TauD/TfdA-like"/>
</dbReference>